<evidence type="ECO:0000256" key="5">
    <source>
        <dbReference type="ARBA" id="ARBA00023002"/>
    </source>
</evidence>
<organism evidence="7 8">
    <name type="scientific">Bordetella trematum</name>
    <dbReference type="NCBI Taxonomy" id="123899"/>
    <lineage>
        <taxon>Bacteria</taxon>
        <taxon>Pseudomonadati</taxon>
        <taxon>Pseudomonadota</taxon>
        <taxon>Betaproteobacteria</taxon>
        <taxon>Burkholderiales</taxon>
        <taxon>Alcaligenaceae</taxon>
        <taxon>Bordetella</taxon>
    </lineage>
</organism>
<dbReference type="AlphaFoldDB" id="A0A157RWA8"/>
<comment type="cofactor">
    <cofactor evidence="1">
        <name>Zn(2+)</name>
        <dbReference type="ChEBI" id="CHEBI:29105"/>
    </cofactor>
</comment>
<evidence type="ECO:0000313" key="8">
    <source>
        <dbReference type="Proteomes" id="UP000076825"/>
    </source>
</evidence>
<dbReference type="KEGG" id="btrm:SAMEA390648700013"/>
<dbReference type="CDD" id="cd07363">
    <property type="entry name" value="45_DOPA_Dioxygenase"/>
    <property type="match status" value="1"/>
</dbReference>
<dbReference type="PANTHER" id="PTHR30096:SF0">
    <property type="entry name" value="4,5-DOPA DIOXYGENASE EXTRADIOL-LIKE PROTEIN"/>
    <property type="match status" value="1"/>
</dbReference>
<dbReference type="eggNOG" id="COG3384">
    <property type="taxonomic scope" value="Bacteria"/>
</dbReference>
<proteinExistence type="inferred from homology"/>
<evidence type="ECO:0000256" key="1">
    <source>
        <dbReference type="ARBA" id="ARBA00001947"/>
    </source>
</evidence>
<accession>A0A157RWA8</accession>
<keyword evidence="5 7" id="KW-0560">Oxidoreductase</keyword>
<protein>
    <submittedName>
        <fullName evidence="7">4,5-dopa dioxygenase extradiol</fullName>
        <ecNumber evidence="7">1.13.-.-</ecNumber>
    </submittedName>
</protein>
<comment type="similarity">
    <text evidence="2">Belongs to the DODA-type extradiol aromatic ring-opening dioxygenase family.</text>
</comment>
<dbReference type="PATRIC" id="fig|123899.6.peg.10"/>
<dbReference type="InterPro" id="IPR014436">
    <property type="entry name" value="Extradiol_dOase_DODA"/>
</dbReference>
<sequence length="259" mass="27916">MTWPVLFVSHGSPMMAVEPGRAGVALAQWSAALAARPKAILVVSPHWRGHGLAVTTRSQQQAWHDFGGFPAELYQLRYDAPGDPALAGRVRGLLGQAGYTVQEDAAQPLDHGAWVPLRYLYPQADVPVVQLSLDAGLAAEGQYALGQSLAPLRDEDVLIIGSGSLTHNLRDVRMPQDAPPCSYVPGFQAWFAQQLQAGDVAALLDWERQAPGARLAHPHDDHLMPFYVALGAGGLPAHRLTDEISYGALAMDAYQFGDR</sequence>
<dbReference type="SUPFAM" id="SSF53213">
    <property type="entry name" value="LigB-like"/>
    <property type="match status" value="1"/>
</dbReference>
<keyword evidence="8" id="KW-1185">Reference proteome</keyword>
<dbReference type="GO" id="GO:0008270">
    <property type="term" value="F:zinc ion binding"/>
    <property type="evidence" value="ECO:0007669"/>
    <property type="project" value="InterPro"/>
</dbReference>
<dbReference type="PIRSF" id="PIRSF006157">
    <property type="entry name" value="Doxgns_DODA"/>
    <property type="match status" value="1"/>
</dbReference>
<feature type="domain" description="Extradiol ring-cleavage dioxygenase class III enzyme subunit B" evidence="6">
    <location>
        <begin position="6"/>
        <end position="237"/>
    </location>
</feature>
<keyword evidence="3" id="KW-0479">Metal-binding</keyword>
<evidence type="ECO:0000256" key="2">
    <source>
        <dbReference type="ARBA" id="ARBA00007581"/>
    </source>
</evidence>
<dbReference type="GeneID" id="56588562"/>
<dbReference type="EMBL" id="LT546645">
    <property type="protein sequence ID" value="SAI65975.1"/>
    <property type="molecule type" value="Genomic_DNA"/>
</dbReference>
<dbReference type="RefSeq" id="WP_025513404.1">
    <property type="nucleotide sequence ID" value="NZ_CP016340.1"/>
</dbReference>
<gene>
    <name evidence="7" type="primary">ygiD</name>
    <name evidence="7" type="ORF">SAMEA3906487_00013</name>
</gene>
<dbReference type="PANTHER" id="PTHR30096">
    <property type="entry name" value="4,5-DOPA DIOXYGENASE EXTRADIOL-LIKE PROTEIN"/>
    <property type="match status" value="1"/>
</dbReference>
<dbReference type="EC" id="1.13.-.-" evidence="7"/>
<dbReference type="STRING" id="123899.SAMEA3906487_00013"/>
<name>A0A157RWA8_9BORD</name>
<dbReference type="InterPro" id="IPR004183">
    <property type="entry name" value="Xdiol_dOase_suB"/>
</dbReference>
<evidence type="ECO:0000256" key="3">
    <source>
        <dbReference type="ARBA" id="ARBA00022723"/>
    </source>
</evidence>
<dbReference type="Pfam" id="PF02900">
    <property type="entry name" value="LigB"/>
    <property type="match status" value="1"/>
</dbReference>
<dbReference type="GO" id="GO:0016702">
    <property type="term" value="F:oxidoreductase activity, acting on single donors with incorporation of molecular oxygen, incorporation of two atoms of oxygen"/>
    <property type="evidence" value="ECO:0007669"/>
    <property type="project" value="UniProtKB-ARBA"/>
</dbReference>
<evidence type="ECO:0000256" key="4">
    <source>
        <dbReference type="ARBA" id="ARBA00022833"/>
    </source>
</evidence>
<dbReference type="Gene3D" id="3.40.830.10">
    <property type="entry name" value="LigB-like"/>
    <property type="match status" value="1"/>
</dbReference>
<evidence type="ECO:0000313" key="7">
    <source>
        <dbReference type="EMBL" id="SAI65975.1"/>
    </source>
</evidence>
<reference evidence="7 8" key="1">
    <citation type="submission" date="2016-04" db="EMBL/GenBank/DDBJ databases">
        <authorList>
            <consortium name="Pathogen Informatics"/>
        </authorList>
    </citation>
    <scope>NUCLEOTIDE SEQUENCE [LARGE SCALE GENOMIC DNA]</scope>
    <source>
        <strain evidence="7 8">H044680328</strain>
    </source>
</reference>
<dbReference type="Proteomes" id="UP000076825">
    <property type="component" value="Chromosome 1"/>
</dbReference>
<dbReference type="OrthoDB" id="9790889at2"/>
<dbReference type="GO" id="GO:0008198">
    <property type="term" value="F:ferrous iron binding"/>
    <property type="evidence" value="ECO:0007669"/>
    <property type="project" value="InterPro"/>
</dbReference>
<evidence type="ECO:0000259" key="6">
    <source>
        <dbReference type="Pfam" id="PF02900"/>
    </source>
</evidence>
<keyword evidence="4" id="KW-0862">Zinc</keyword>
<keyword evidence="7" id="KW-0223">Dioxygenase</keyword>